<dbReference type="AlphaFoldDB" id="A0A5J4R675"/>
<dbReference type="GO" id="GO:0006313">
    <property type="term" value="P:DNA transposition"/>
    <property type="evidence" value="ECO:0007669"/>
    <property type="project" value="InterPro"/>
</dbReference>
<dbReference type="GO" id="GO:0003677">
    <property type="term" value="F:DNA binding"/>
    <property type="evidence" value="ECO:0007669"/>
    <property type="project" value="UniProtKB-KW"/>
</dbReference>
<keyword evidence="2" id="KW-0238">DNA-binding</keyword>
<keyword evidence="3" id="KW-0233">DNA recombination</keyword>
<evidence type="ECO:0000313" key="7">
    <source>
        <dbReference type="EMBL" id="KAA6329637.1"/>
    </source>
</evidence>
<dbReference type="InterPro" id="IPR002559">
    <property type="entry name" value="Transposase_11"/>
</dbReference>
<dbReference type="Pfam" id="PF05598">
    <property type="entry name" value="DUF772"/>
    <property type="match status" value="1"/>
</dbReference>
<evidence type="ECO:0008006" key="8">
    <source>
        <dbReference type="Google" id="ProtNLM"/>
    </source>
</evidence>
<evidence type="ECO:0000256" key="1">
    <source>
        <dbReference type="ARBA" id="ARBA00003544"/>
    </source>
</evidence>
<comment type="function">
    <text evidence="1">Involved in the transposition of the insertion sequence IS5.</text>
</comment>
<gene>
    <name evidence="7" type="ORF">EZS27_021577</name>
</gene>
<proteinExistence type="predicted"/>
<dbReference type="InterPro" id="IPR047959">
    <property type="entry name" value="Transpos_IS5"/>
</dbReference>
<name>A0A5J4R675_9ZZZZ</name>
<feature type="domain" description="Transposase IS4-like" evidence="5">
    <location>
        <begin position="146"/>
        <end position="337"/>
    </location>
</feature>
<evidence type="ECO:0000256" key="4">
    <source>
        <dbReference type="SAM" id="MobiDB-lite"/>
    </source>
</evidence>
<protein>
    <recommendedName>
        <fullName evidence="8">Transposase IS4-like domain-containing protein</fullName>
    </recommendedName>
</protein>
<dbReference type="PANTHER" id="PTHR35604">
    <property type="entry name" value="TRANSPOSASE INSH FOR INSERTION SEQUENCE ELEMENT IS5A-RELATED"/>
    <property type="match status" value="1"/>
</dbReference>
<dbReference type="PANTHER" id="PTHR35604:SF2">
    <property type="entry name" value="TRANSPOSASE INSH FOR INSERTION SEQUENCE ELEMENT IS5A-RELATED"/>
    <property type="match status" value="1"/>
</dbReference>
<dbReference type="EMBL" id="SNRY01001616">
    <property type="protein sequence ID" value="KAA6329637.1"/>
    <property type="molecule type" value="Genomic_DNA"/>
</dbReference>
<dbReference type="Pfam" id="PF01609">
    <property type="entry name" value="DDE_Tnp_1"/>
    <property type="match status" value="1"/>
</dbReference>
<evidence type="ECO:0000259" key="6">
    <source>
        <dbReference type="Pfam" id="PF05598"/>
    </source>
</evidence>
<evidence type="ECO:0000256" key="3">
    <source>
        <dbReference type="ARBA" id="ARBA00023172"/>
    </source>
</evidence>
<dbReference type="InterPro" id="IPR008490">
    <property type="entry name" value="Transposase_InsH_N"/>
</dbReference>
<evidence type="ECO:0000259" key="5">
    <source>
        <dbReference type="Pfam" id="PF01609"/>
    </source>
</evidence>
<accession>A0A5J4R675</accession>
<dbReference type="NCBIfam" id="NF033581">
    <property type="entry name" value="transpos_IS5_4"/>
    <property type="match status" value="1"/>
</dbReference>
<dbReference type="GO" id="GO:0004803">
    <property type="term" value="F:transposase activity"/>
    <property type="evidence" value="ECO:0007669"/>
    <property type="project" value="InterPro"/>
</dbReference>
<feature type="domain" description="Transposase InsH N-terminal" evidence="6">
    <location>
        <begin position="21"/>
        <end position="118"/>
    </location>
</feature>
<sequence>MSKYKISGNIGLFDTHNNKEKLSQIGNPLERLSKVVDFEMFRPELEEKLLKHDKKNNAGAKPYDVLMMFKIILLQRYYNLSDEQAEYQIVDRMSFKNFLGLSSGDKSPDARTIWLFKENLIQKDVVEDLFAQFSGYLDSLGLFVKEGQMIDASFVEVPRQRNTKKENSQIKSGESEELWNENPYKKRQKDIDARWTKKNGETYYGYKDHIKGNIKSKLIKTYKVTDASVHDSQSTEDLLEESDKGQILYADSAYSGEPIATILKSKEIENQIHEKGYRGKPLTDEQKASNKSKSKTRVRVEHIFGFIEQNMHDFYIRSIGIKRAISIIGLINLTYNMCRYEQIVRLNLIPINQ</sequence>
<feature type="region of interest" description="Disordered" evidence="4">
    <location>
        <begin position="275"/>
        <end position="294"/>
    </location>
</feature>
<reference evidence="7" key="1">
    <citation type="submission" date="2019-03" db="EMBL/GenBank/DDBJ databases">
        <title>Single cell metagenomics reveals metabolic interactions within the superorganism composed of flagellate Streblomastix strix and complex community of Bacteroidetes bacteria on its surface.</title>
        <authorList>
            <person name="Treitli S.C."/>
            <person name="Kolisko M."/>
            <person name="Husnik F."/>
            <person name="Keeling P."/>
            <person name="Hampl V."/>
        </authorList>
    </citation>
    <scope>NUCLEOTIDE SEQUENCE</scope>
    <source>
        <strain evidence="7">STM</strain>
    </source>
</reference>
<organism evidence="7">
    <name type="scientific">termite gut metagenome</name>
    <dbReference type="NCBI Taxonomy" id="433724"/>
    <lineage>
        <taxon>unclassified sequences</taxon>
        <taxon>metagenomes</taxon>
        <taxon>organismal metagenomes</taxon>
    </lineage>
</organism>
<evidence type="ECO:0000256" key="2">
    <source>
        <dbReference type="ARBA" id="ARBA00023125"/>
    </source>
</evidence>
<comment type="caution">
    <text evidence="7">The sequence shown here is derived from an EMBL/GenBank/DDBJ whole genome shotgun (WGS) entry which is preliminary data.</text>
</comment>
<feature type="compositionally biased region" description="Basic and acidic residues" evidence="4">
    <location>
        <begin position="275"/>
        <end position="288"/>
    </location>
</feature>